<sequence length="79" mass="9446">MILTVASAFFQMRSSVQTELQNFEGDHHGQDKLHLKQFQLRNKQKMSCGYPCIMPQYMEKSYTISLRYCKHKTRISKNW</sequence>
<reference evidence="1" key="1">
    <citation type="submission" date="2018-02" db="EMBL/GenBank/DDBJ databases">
        <title>Rhizophora mucronata_Transcriptome.</title>
        <authorList>
            <person name="Meera S.P."/>
            <person name="Sreeshan A."/>
            <person name="Augustine A."/>
        </authorList>
    </citation>
    <scope>NUCLEOTIDE SEQUENCE</scope>
    <source>
        <tissue evidence="1">Leaf</tissue>
    </source>
</reference>
<organism evidence="1">
    <name type="scientific">Rhizophora mucronata</name>
    <name type="common">Asiatic mangrove</name>
    <dbReference type="NCBI Taxonomy" id="61149"/>
    <lineage>
        <taxon>Eukaryota</taxon>
        <taxon>Viridiplantae</taxon>
        <taxon>Streptophyta</taxon>
        <taxon>Embryophyta</taxon>
        <taxon>Tracheophyta</taxon>
        <taxon>Spermatophyta</taxon>
        <taxon>Magnoliopsida</taxon>
        <taxon>eudicotyledons</taxon>
        <taxon>Gunneridae</taxon>
        <taxon>Pentapetalae</taxon>
        <taxon>rosids</taxon>
        <taxon>fabids</taxon>
        <taxon>Malpighiales</taxon>
        <taxon>Rhizophoraceae</taxon>
        <taxon>Rhizophora</taxon>
    </lineage>
</organism>
<name>A0A2P2KU74_RHIMU</name>
<accession>A0A2P2KU74</accession>
<dbReference type="EMBL" id="GGEC01028788">
    <property type="protein sequence ID" value="MBX09272.1"/>
    <property type="molecule type" value="Transcribed_RNA"/>
</dbReference>
<proteinExistence type="predicted"/>
<dbReference type="AlphaFoldDB" id="A0A2P2KU74"/>
<protein>
    <submittedName>
        <fullName evidence="1">Uncharacterized protein</fullName>
    </submittedName>
</protein>
<evidence type="ECO:0000313" key="1">
    <source>
        <dbReference type="EMBL" id="MBX09272.1"/>
    </source>
</evidence>